<accession>A0A6J5LU95</accession>
<proteinExistence type="predicted"/>
<dbReference type="EMBL" id="LR796340">
    <property type="protein sequence ID" value="CAB4137711.1"/>
    <property type="molecule type" value="Genomic_DNA"/>
</dbReference>
<protein>
    <submittedName>
        <fullName evidence="1">Uncharacterized protein</fullName>
    </submittedName>
</protein>
<gene>
    <name evidence="1" type="ORF">UFOVP326_58</name>
</gene>
<evidence type="ECO:0000313" key="1">
    <source>
        <dbReference type="EMBL" id="CAB4137711.1"/>
    </source>
</evidence>
<sequence length="386" mass="42882">MTLLLDLGPLPAAHCDDCLEDLFKAMALDPEGDEGPLWRRHENPWLAAHVEACTRRHQAILQALQDGFARALLGEELGMLAKADAPWLRWTPEQFEEARAALAGRPKLEYTLDDWMLLVDFLIQDYLPDGVIQSEAEYVTVRAGFMGKVMANMQRANPTPAVIDTLAELVPTEFAKVPLRSLSPVEVQILRVAKARAAENISAVSARARHTMKGYVIEHVQAGILGQKEGTAQALRSRLFDSFGQLNRDFRRIAVTEAGEACNQGFVAAQGYGQKVKRQEAYRGACDFCKSIDGKVFTVVSPNANRKDGETEIWLGKNNVGRSASPRRREGAMLVERQPSERWWPAAGLQHPNCRGAWVMVSEKPPEVSAEFDDWLQAAIKKAQNP</sequence>
<reference evidence="1" key="1">
    <citation type="submission" date="2020-04" db="EMBL/GenBank/DDBJ databases">
        <authorList>
            <person name="Chiriac C."/>
            <person name="Salcher M."/>
            <person name="Ghai R."/>
            <person name="Kavagutti S V."/>
        </authorList>
    </citation>
    <scope>NUCLEOTIDE SEQUENCE</scope>
</reference>
<organism evidence="1">
    <name type="scientific">uncultured Caudovirales phage</name>
    <dbReference type="NCBI Taxonomy" id="2100421"/>
    <lineage>
        <taxon>Viruses</taxon>
        <taxon>Duplodnaviria</taxon>
        <taxon>Heunggongvirae</taxon>
        <taxon>Uroviricota</taxon>
        <taxon>Caudoviricetes</taxon>
        <taxon>Peduoviridae</taxon>
        <taxon>Maltschvirus</taxon>
        <taxon>Maltschvirus maltsch</taxon>
    </lineage>
</organism>
<name>A0A6J5LU95_9CAUD</name>